<comment type="similarity">
    <text evidence="1">Belongs to the ATP-dependent AMP-binding enzyme family.</text>
</comment>
<evidence type="ECO:0000256" key="3">
    <source>
        <dbReference type="ARBA" id="ARBA00022832"/>
    </source>
</evidence>
<keyword evidence="3" id="KW-0276">Fatty acid metabolism</keyword>
<dbReference type="PANTHER" id="PTHR43859">
    <property type="entry name" value="ACYL-ACTIVATING ENZYME"/>
    <property type="match status" value="1"/>
</dbReference>
<dbReference type="Gene3D" id="3.30.300.30">
    <property type="match status" value="1"/>
</dbReference>
<dbReference type="Pfam" id="PF00501">
    <property type="entry name" value="AMP-binding"/>
    <property type="match status" value="1"/>
</dbReference>
<dbReference type="InterPro" id="IPR025110">
    <property type="entry name" value="AMP-bd_C"/>
</dbReference>
<keyword evidence="2" id="KW-0436">Ligase</keyword>
<dbReference type="EMBL" id="MU404356">
    <property type="protein sequence ID" value="KAI1611286.1"/>
    <property type="molecule type" value="Genomic_DNA"/>
</dbReference>
<dbReference type="Proteomes" id="UP001203852">
    <property type="component" value="Unassembled WGS sequence"/>
</dbReference>
<dbReference type="AlphaFoldDB" id="A0AAN6IBH5"/>
<sequence length="594" mass="65408">MASAKSRLTKLAGHFVDSSSTPAAVPPGSNDPLVIDGHARGTSKWFNYHSLTPTFFLPRAAAIEPDALAIYHKTADDKLLTKTYSQFARKASDFAYYLKKHRYRRIGILCPNTPAFLYATFAANAADGVVIPVNYRLKPDDISYIFQHSDADFILVDAEFAPLLDNYRAAKPHVRILIDDDAANESGAFGSALAKGAAYDLQHGNYGWEGLTSLADDELAVNALTYTSGTTGRPKGVEYTHRGCYMSALGNIIESGLVLQGTRRSKYLWIVPMFHAMGWTFPWAVTAARGTHYCMRKIDYPYIWKLLREEEITHFCAAPTVNTLLCADPSAQTLKQEVRVIVGASPPTAHLFQSMTGLNLHPVHVYGSTETYAPITRGYDMPAYHDLPVNEMYGRLARQGHGFITSLPVQVIKTGDDVAEGVLVDVKKDGKEIGEVVFSGNICARGYYKDEMATRKLFAGGALHSGDLAVWHPDGAIQIMDRTKDIIISGGENISSVALEAAIVTHPDILECGICAIRDEPLGERPKAFITLKTGRTITNKDFIEWCRGHPAISRFMVPKECEVVDELPKTSTGKIRKNVLRQWAEGDRSEGSQ</sequence>
<comment type="caution">
    <text evidence="7">The sequence shown here is derived from an EMBL/GenBank/DDBJ whole genome shotgun (WGS) entry which is preliminary data.</text>
</comment>
<dbReference type="Gene3D" id="3.40.50.12780">
    <property type="entry name" value="N-terminal domain of ligase-like"/>
    <property type="match status" value="1"/>
</dbReference>
<name>A0AAN6IBH5_9EURO</name>
<dbReference type="PROSITE" id="PS00455">
    <property type="entry name" value="AMP_BINDING"/>
    <property type="match status" value="1"/>
</dbReference>
<organism evidence="7 8">
    <name type="scientific">Exophiala viscosa</name>
    <dbReference type="NCBI Taxonomy" id="2486360"/>
    <lineage>
        <taxon>Eukaryota</taxon>
        <taxon>Fungi</taxon>
        <taxon>Dikarya</taxon>
        <taxon>Ascomycota</taxon>
        <taxon>Pezizomycotina</taxon>
        <taxon>Eurotiomycetes</taxon>
        <taxon>Chaetothyriomycetidae</taxon>
        <taxon>Chaetothyriales</taxon>
        <taxon>Herpotrichiellaceae</taxon>
        <taxon>Exophiala</taxon>
    </lineage>
</organism>
<evidence type="ECO:0000313" key="8">
    <source>
        <dbReference type="Proteomes" id="UP001203852"/>
    </source>
</evidence>
<evidence type="ECO:0000259" key="5">
    <source>
        <dbReference type="Pfam" id="PF00501"/>
    </source>
</evidence>
<protein>
    <submittedName>
        <fullName evidence="7">Fatty-acyl-CoA synthase</fullName>
    </submittedName>
</protein>
<dbReference type="GO" id="GO:0016874">
    <property type="term" value="F:ligase activity"/>
    <property type="evidence" value="ECO:0007669"/>
    <property type="project" value="UniProtKB-KW"/>
</dbReference>
<dbReference type="SUPFAM" id="SSF56801">
    <property type="entry name" value="Acetyl-CoA synthetase-like"/>
    <property type="match status" value="1"/>
</dbReference>
<evidence type="ECO:0000259" key="6">
    <source>
        <dbReference type="Pfam" id="PF13193"/>
    </source>
</evidence>
<dbReference type="Pfam" id="PF13193">
    <property type="entry name" value="AMP-binding_C"/>
    <property type="match status" value="1"/>
</dbReference>
<gene>
    <name evidence="7" type="ORF">EDD36DRAFT_452858</name>
</gene>
<feature type="domain" description="AMP-binding enzyme C-terminal" evidence="6">
    <location>
        <begin position="499"/>
        <end position="575"/>
    </location>
</feature>
<dbReference type="InterPro" id="IPR042099">
    <property type="entry name" value="ANL_N_sf"/>
</dbReference>
<evidence type="ECO:0000256" key="2">
    <source>
        <dbReference type="ARBA" id="ARBA00022598"/>
    </source>
</evidence>
<evidence type="ECO:0000256" key="1">
    <source>
        <dbReference type="ARBA" id="ARBA00006432"/>
    </source>
</evidence>
<dbReference type="GO" id="GO:0006631">
    <property type="term" value="P:fatty acid metabolic process"/>
    <property type="evidence" value="ECO:0007669"/>
    <property type="project" value="UniProtKB-KW"/>
</dbReference>
<dbReference type="InterPro" id="IPR020845">
    <property type="entry name" value="AMP-binding_CS"/>
</dbReference>
<keyword evidence="4" id="KW-0443">Lipid metabolism</keyword>
<dbReference type="PANTHER" id="PTHR43859:SF4">
    <property type="entry name" value="BUTANOATE--COA LIGASE AAE1-RELATED"/>
    <property type="match status" value="1"/>
</dbReference>
<feature type="domain" description="AMP-dependent synthetase/ligase" evidence="5">
    <location>
        <begin position="59"/>
        <end position="448"/>
    </location>
</feature>
<reference evidence="7" key="1">
    <citation type="journal article" date="2022" name="bioRxiv">
        <title>Deciphering the potential niche of two novel black yeast fungi from a biological soil crust based on their genomes, phenotypes, and melanin regulation.</title>
        <authorList>
            <consortium name="DOE Joint Genome Institute"/>
            <person name="Carr E.C."/>
            <person name="Barton Q."/>
            <person name="Grambo S."/>
            <person name="Sullivan M."/>
            <person name="Renfro C.M."/>
            <person name="Kuo A."/>
            <person name="Pangilinan J."/>
            <person name="Lipzen A."/>
            <person name="Keymanesh K."/>
            <person name="Savage E."/>
            <person name="Barry K."/>
            <person name="Grigoriev I.V."/>
            <person name="Riekhof W.R."/>
            <person name="Harris S.S."/>
        </authorList>
    </citation>
    <scope>NUCLEOTIDE SEQUENCE</scope>
    <source>
        <strain evidence="7">JF 03-4F</strain>
    </source>
</reference>
<keyword evidence="8" id="KW-1185">Reference proteome</keyword>
<proteinExistence type="inferred from homology"/>
<dbReference type="InterPro" id="IPR045851">
    <property type="entry name" value="AMP-bd_C_sf"/>
</dbReference>
<dbReference type="InterPro" id="IPR000873">
    <property type="entry name" value="AMP-dep_synth/lig_dom"/>
</dbReference>
<evidence type="ECO:0000313" key="7">
    <source>
        <dbReference type="EMBL" id="KAI1611286.1"/>
    </source>
</evidence>
<accession>A0AAN6IBH5</accession>
<evidence type="ECO:0000256" key="4">
    <source>
        <dbReference type="ARBA" id="ARBA00023098"/>
    </source>
</evidence>